<evidence type="ECO:0000313" key="2">
    <source>
        <dbReference type="Proteomes" id="UP000828048"/>
    </source>
</evidence>
<protein>
    <submittedName>
        <fullName evidence="1">Uncharacterized protein</fullName>
    </submittedName>
</protein>
<organism evidence="1 2">
    <name type="scientific">Vaccinium darrowii</name>
    <dbReference type="NCBI Taxonomy" id="229202"/>
    <lineage>
        <taxon>Eukaryota</taxon>
        <taxon>Viridiplantae</taxon>
        <taxon>Streptophyta</taxon>
        <taxon>Embryophyta</taxon>
        <taxon>Tracheophyta</taxon>
        <taxon>Spermatophyta</taxon>
        <taxon>Magnoliopsida</taxon>
        <taxon>eudicotyledons</taxon>
        <taxon>Gunneridae</taxon>
        <taxon>Pentapetalae</taxon>
        <taxon>asterids</taxon>
        <taxon>Ericales</taxon>
        <taxon>Ericaceae</taxon>
        <taxon>Vaccinioideae</taxon>
        <taxon>Vaccinieae</taxon>
        <taxon>Vaccinium</taxon>
    </lineage>
</organism>
<dbReference type="Proteomes" id="UP000828048">
    <property type="component" value="Chromosome 5"/>
</dbReference>
<accession>A0ACB7Y1A8</accession>
<sequence length="413" mass="45382">MSGGEKRKGRVESGGGRELKRRRTTTTSGESSRSEDSEEKTPCLLSYHCDGYGPVLYGVDHFNGGKKSDSSPPPAPPLRRMTSLNSRLTPNGNMVVALGSTVYVLGGIADTNIAGEEEEEEEEVEVEVEVEAWKRAPDMLNARNRGKAIIVEGKIYVFGGTHLDKAQDPWGEVFDPVKTKWEPLPPPPVYLDDYELRAGPVVAYGPSSSSIMLGTTTKYVYNVKSGSWEQPAWPVYGGDGLKPIGVGNILYYTSRGKLIAANMKTHRHYRGQIKGSTLGMKKHGDGSCSCCHYDPDGEPQLVHLGGKEFCFFTLDTNRCCTRTKVCCTKFQVTKRIRPPPNKPNDMGSLKGSVVSKVAYIVDQPLQDTGHHCFLMDAMPGGKKEVEWEGPKKPKKSKKYLSKKKSAGEMELAI</sequence>
<dbReference type="EMBL" id="CM037155">
    <property type="protein sequence ID" value="KAH7846959.1"/>
    <property type="molecule type" value="Genomic_DNA"/>
</dbReference>
<evidence type="ECO:0000313" key="1">
    <source>
        <dbReference type="EMBL" id="KAH7846959.1"/>
    </source>
</evidence>
<proteinExistence type="predicted"/>
<gene>
    <name evidence="1" type="ORF">Vadar_020092</name>
</gene>
<reference evidence="1 2" key="1">
    <citation type="journal article" date="2021" name="Hortic Res">
        <title>High-quality reference genome and annotation aids understanding of berry development for evergreen blueberry (Vaccinium darrowii).</title>
        <authorList>
            <person name="Yu J."/>
            <person name="Hulse-Kemp A.M."/>
            <person name="Babiker E."/>
            <person name="Staton M."/>
        </authorList>
    </citation>
    <scope>NUCLEOTIDE SEQUENCE [LARGE SCALE GENOMIC DNA]</scope>
    <source>
        <strain evidence="2">cv. NJ 8807/NJ 8810</strain>
        <tissue evidence="1">Young leaf</tissue>
    </source>
</reference>
<keyword evidence="2" id="KW-1185">Reference proteome</keyword>
<name>A0ACB7Y1A8_9ERIC</name>
<comment type="caution">
    <text evidence="1">The sequence shown here is derived from an EMBL/GenBank/DDBJ whole genome shotgun (WGS) entry which is preliminary data.</text>
</comment>